<protein>
    <submittedName>
        <fullName evidence="1">Uncharacterized protein</fullName>
    </submittedName>
</protein>
<comment type="caution">
    <text evidence="1">The sequence shown here is derived from an EMBL/GenBank/DDBJ whole genome shotgun (WGS) entry which is preliminary data.</text>
</comment>
<dbReference type="EMBL" id="CM047583">
    <property type="protein sequence ID" value="KAI9912963.1"/>
    <property type="molecule type" value="Genomic_DNA"/>
</dbReference>
<name>A0ACC0W4U6_9STRA</name>
<gene>
    <name evidence="1" type="ORF">PsorP6_005193</name>
</gene>
<accession>A0ACC0W4U6</accession>
<proteinExistence type="predicted"/>
<organism evidence="1 2">
    <name type="scientific">Peronosclerospora sorghi</name>
    <dbReference type="NCBI Taxonomy" id="230839"/>
    <lineage>
        <taxon>Eukaryota</taxon>
        <taxon>Sar</taxon>
        <taxon>Stramenopiles</taxon>
        <taxon>Oomycota</taxon>
        <taxon>Peronosporomycetes</taxon>
        <taxon>Peronosporales</taxon>
        <taxon>Peronosporaceae</taxon>
        <taxon>Peronosclerospora</taxon>
    </lineage>
</organism>
<evidence type="ECO:0000313" key="1">
    <source>
        <dbReference type="EMBL" id="KAI9912963.1"/>
    </source>
</evidence>
<dbReference type="Proteomes" id="UP001163321">
    <property type="component" value="Chromosome 4"/>
</dbReference>
<keyword evidence="2" id="KW-1185">Reference proteome</keyword>
<sequence>MSVPAWTREWRPLVKQLCVLIGEGSSTKKSSSSLSHETLLLRADRVIGQLYAHQFVDSVPNDVQTQTQALATNFRIHSLDDRAENFLHLAAQCDYRVLKLLLELANSPTRATEEEVDVDQNPHNKWKVVLVRERARQAEEEMLQNQLLDEFCQIARNDEWYQAWDSSEEEESGWDMSSADEGAKESGMSGSREEYRSNALDSKRKRLFEQPLGTLLTVKKKETVVRQLEAVGTQHQELDEETMLDEIMCRYYPEVTVKHEEDEDVPTCELQRTTHVPFTMERPWLLCESVVKDTELATNGVSPRRLIHEESVVTMVFEALDGVDSLLFECRSVIPTPSIFSREFQTHVVEQTPQSQNVAVGHLSPLAFRHVLADFASAASELHVLRDFLEFLRGARNFTEHQKCSTLQGLANSLSEILIGITRSIRSVESETSSPAGSHEEDPRPWSRLPRRQPTLLGIYGGLKEIFKLISWLKMVLIASFQKVSGRDWHKVKCAELAKCVLDSLYHMMVVEYVEYAAIDTNASSADKLSQSDVLLNLFVGALNPYLDLMNQIIFEVGYSKTTPLDDEQFFVTPGSLNVDGSKTCSGLESFEDGILSLAPLDINRSLVPTFLESKIDLMKEAFASRQLTNHFIQHQHCLIETLKQRQVSLRKLLTIELEALGCRRIGDLFSMKSARTRDSGDDLVPSQHTMLACAPFNRILERCLTRHIETKCLTLNGELADLLRDKMNFLEHVEALRMFVLMEQQDVFTIFSEKVVTHMHENPVAWADSETINSFHQSAIQGVFKDNVLSSLLQQLGSRMYVRVDFSLLDKPTSSARIDIATMRCIYFTLSVQQPLGVLFSKSIMLKYSRLGVLLVQVKAVEAVLIKFKSTLRHRRTYAMYVLLNFSFPMFLSFILFTLTTLVARIEKDLHQLLVQIADMLHYTQSVLSYLTSQHATVFQYILTTFNHILHFVGHVDEFVSMVDRNLHAYITKSESEQKMASTRFLDHSSFRLLRGEMTTSSTEFQRQAHFLVVMLTSMKKYDASSHVNEILTHLNFNYFYHKLEHHP</sequence>
<evidence type="ECO:0000313" key="2">
    <source>
        <dbReference type="Proteomes" id="UP001163321"/>
    </source>
</evidence>
<reference evidence="1 2" key="1">
    <citation type="journal article" date="2022" name="bioRxiv">
        <title>The genome of the oomycete Peronosclerospora sorghi, a cosmopolitan pathogen of maize and sorghum, is inflated with dispersed pseudogenes.</title>
        <authorList>
            <person name="Fletcher K."/>
            <person name="Martin F."/>
            <person name="Isakeit T."/>
            <person name="Cavanaugh K."/>
            <person name="Magill C."/>
            <person name="Michelmore R."/>
        </authorList>
    </citation>
    <scope>NUCLEOTIDE SEQUENCE [LARGE SCALE GENOMIC DNA]</scope>
    <source>
        <strain evidence="1">P6</strain>
    </source>
</reference>